<evidence type="ECO:0000256" key="15">
    <source>
        <dbReference type="PIRNR" id="PIRNR004638"/>
    </source>
</evidence>
<keyword evidence="10 14" id="KW-0560">Oxidoreductase</keyword>
<dbReference type="Proteomes" id="UP000295293">
    <property type="component" value="Unassembled WGS sequence"/>
</dbReference>
<dbReference type="GO" id="GO:0046872">
    <property type="term" value="F:metal ion binding"/>
    <property type="evidence" value="ECO:0007669"/>
    <property type="project" value="UniProtKB-UniRule"/>
</dbReference>
<feature type="transmembrane region" description="Helical" evidence="14">
    <location>
        <begin position="48"/>
        <end position="72"/>
    </location>
</feature>
<keyword evidence="7 14" id="KW-0812">Transmembrane</keyword>
<dbReference type="GO" id="GO:0005886">
    <property type="term" value="C:plasma membrane"/>
    <property type="evidence" value="ECO:0007669"/>
    <property type="project" value="UniProtKB-SubCell"/>
</dbReference>
<feature type="binding site" description="axial binding residue" evidence="14">
    <location>
        <position position="8"/>
    </location>
    <ligand>
        <name>heme</name>
        <dbReference type="ChEBI" id="CHEBI:30413"/>
    </ligand>
    <ligandPart>
        <name>Fe</name>
        <dbReference type="ChEBI" id="CHEBI:18248"/>
    </ligandPart>
</feature>
<dbReference type="RefSeq" id="WP_133819322.1">
    <property type="nucleotide sequence ID" value="NZ_SNZH01000008.1"/>
</dbReference>
<dbReference type="UniPathway" id="UPA00251">
    <property type="reaction ID" value="UER00324"/>
</dbReference>
<name>A0A4R6YV11_9GAMM</name>
<feature type="transmembrane region" description="Helical" evidence="14">
    <location>
        <begin position="122"/>
        <end position="140"/>
    </location>
</feature>
<dbReference type="PIRSF" id="PIRSF004638">
    <property type="entry name" value="UCP004638"/>
    <property type="match status" value="1"/>
</dbReference>
<comment type="subunit">
    <text evidence="14">Homodimer.</text>
</comment>
<keyword evidence="11 14" id="KW-0408">Iron</keyword>
<evidence type="ECO:0000313" key="16">
    <source>
        <dbReference type="EMBL" id="TDR42501.1"/>
    </source>
</evidence>
<evidence type="ECO:0000256" key="1">
    <source>
        <dbReference type="ARBA" id="ARBA00004651"/>
    </source>
</evidence>
<comment type="similarity">
    <text evidence="3 14 15">Belongs to the HemJ family.</text>
</comment>
<evidence type="ECO:0000256" key="9">
    <source>
        <dbReference type="ARBA" id="ARBA00022989"/>
    </source>
</evidence>
<dbReference type="OrthoDB" id="9800824at2"/>
<keyword evidence="5 14" id="KW-1003">Cell membrane</keyword>
<feature type="transmembrane region" description="Helical" evidence="14">
    <location>
        <begin position="84"/>
        <end position="101"/>
    </location>
</feature>
<comment type="caution">
    <text evidence="16">The sequence shown here is derived from an EMBL/GenBank/DDBJ whole genome shotgun (WGS) entry which is preliminary data.</text>
</comment>
<evidence type="ECO:0000256" key="8">
    <source>
        <dbReference type="ARBA" id="ARBA00022723"/>
    </source>
</evidence>
<keyword evidence="6 14" id="KW-0349">Heme</keyword>
<evidence type="ECO:0000256" key="3">
    <source>
        <dbReference type="ARBA" id="ARBA00006501"/>
    </source>
</evidence>
<evidence type="ECO:0000256" key="4">
    <source>
        <dbReference type="ARBA" id="ARBA00017504"/>
    </source>
</evidence>
<dbReference type="AlphaFoldDB" id="A0A4R6YV11"/>
<keyword evidence="12 14" id="KW-0472">Membrane</keyword>
<evidence type="ECO:0000256" key="12">
    <source>
        <dbReference type="ARBA" id="ARBA00023136"/>
    </source>
</evidence>
<comment type="function">
    <text evidence="14 15">Catalyzes the oxidation of protoporphyrinogen IX to protoporphyrin IX.</text>
</comment>
<dbReference type="GO" id="GO:0070818">
    <property type="term" value="F:protoporphyrinogen oxidase activity"/>
    <property type="evidence" value="ECO:0007669"/>
    <property type="project" value="UniProtKB-UniRule"/>
</dbReference>
<organism evidence="16 17">
    <name type="scientific">Tahibacter aquaticus</name>
    <dbReference type="NCBI Taxonomy" id="520092"/>
    <lineage>
        <taxon>Bacteria</taxon>
        <taxon>Pseudomonadati</taxon>
        <taxon>Pseudomonadota</taxon>
        <taxon>Gammaproteobacteria</taxon>
        <taxon>Lysobacterales</taxon>
        <taxon>Rhodanobacteraceae</taxon>
        <taxon>Tahibacter</taxon>
    </lineage>
</organism>
<reference evidence="16 17" key="1">
    <citation type="submission" date="2019-03" db="EMBL/GenBank/DDBJ databases">
        <title>Genomic Encyclopedia of Type Strains, Phase IV (KMG-IV): sequencing the most valuable type-strain genomes for metagenomic binning, comparative biology and taxonomic classification.</title>
        <authorList>
            <person name="Goeker M."/>
        </authorList>
    </citation>
    <scope>NUCLEOTIDE SEQUENCE [LARGE SCALE GENOMIC DNA]</scope>
    <source>
        <strain evidence="16 17">DSM 21667</strain>
    </source>
</reference>
<dbReference type="HAMAP" id="MF_02239">
    <property type="entry name" value="HemJ"/>
    <property type="match status" value="1"/>
</dbReference>
<keyword evidence="17" id="KW-1185">Reference proteome</keyword>
<dbReference type="EC" id="1.3.99.-" evidence="14 15"/>
<dbReference type="EMBL" id="SNZH01000008">
    <property type="protein sequence ID" value="TDR42501.1"/>
    <property type="molecule type" value="Genomic_DNA"/>
</dbReference>
<evidence type="ECO:0000256" key="11">
    <source>
        <dbReference type="ARBA" id="ARBA00023004"/>
    </source>
</evidence>
<evidence type="ECO:0000256" key="13">
    <source>
        <dbReference type="ARBA" id="ARBA00048390"/>
    </source>
</evidence>
<evidence type="ECO:0000313" key="17">
    <source>
        <dbReference type="Proteomes" id="UP000295293"/>
    </source>
</evidence>
<dbReference type="Pfam" id="PF03653">
    <property type="entry name" value="UPF0093"/>
    <property type="match status" value="1"/>
</dbReference>
<feature type="transmembrane region" description="Helical" evidence="14">
    <location>
        <begin position="6"/>
        <end position="27"/>
    </location>
</feature>
<evidence type="ECO:0000256" key="6">
    <source>
        <dbReference type="ARBA" id="ARBA00022617"/>
    </source>
</evidence>
<evidence type="ECO:0000256" key="2">
    <source>
        <dbReference type="ARBA" id="ARBA00005073"/>
    </source>
</evidence>
<evidence type="ECO:0000256" key="5">
    <source>
        <dbReference type="ARBA" id="ARBA00022475"/>
    </source>
</evidence>
<dbReference type="PANTHER" id="PTHR40255">
    <property type="entry name" value="UPF0093 MEMBRANE PROTEIN SLR1790"/>
    <property type="match status" value="1"/>
</dbReference>
<keyword evidence="8 14" id="KW-0479">Metal-binding</keyword>
<proteinExistence type="inferred from homology"/>
<comment type="catalytic activity">
    <reaction evidence="13 14 15">
        <text>protoporphyrinogen IX + 3 A = protoporphyrin IX + 3 AH2</text>
        <dbReference type="Rhea" id="RHEA:62000"/>
        <dbReference type="ChEBI" id="CHEBI:13193"/>
        <dbReference type="ChEBI" id="CHEBI:17499"/>
        <dbReference type="ChEBI" id="CHEBI:57306"/>
        <dbReference type="ChEBI" id="CHEBI:57307"/>
    </reaction>
</comment>
<accession>A0A4R6YV11</accession>
<dbReference type="InterPro" id="IPR005265">
    <property type="entry name" value="HemJ-like"/>
</dbReference>
<comment type="subcellular location">
    <subcellularLocation>
        <location evidence="1 14">Cell membrane</location>
        <topology evidence="1 14">Multi-pass membrane protein</topology>
    </subcellularLocation>
</comment>
<dbReference type="GO" id="GO:0006782">
    <property type="term" value="P:protoporphyrinogen IX biosynthetic process"/>
    <property type="evidence" value="ECO:0007669"/>
    <property type="project" value="UniProtKB-UniRule"/>
</dbReference>
<feature type="binding site" description="axial binding residue" evidence="14">
    <location>
        <position position="87"/>
    </location>
    <ligand>
        <name>heme</name>
        <dbReference type="ChEBI" id="CHEBI:30413"/>
    </ligand>
    <ligandPart>
        <name>Fe</name>
        <dbReference type="ChEBI" id="CHEBI:18248"/>
    </ligandPart>
</feature>
<keyword evidence="9 14" id="KW-1133">Transmembrane helix</keyword>
<comment type="pathway">
    <text evidence="2 14 15">Porphyrin-containing compound metabolism; protoporphyrin-IX biosynthesis; protoporphyrin-IX from protoporphyrinogen-IX: step 1/1.</text>
</comment>
<protein>
    <recommendedName>
        <fullName evidence="4 14">Protoporphyrinogen IX oxidase</fullName>
        <shortName evidence="14">PPO</shortName>
        <ecNumber evidence="14 15">1.3.99.-</ecNumber>
    </recommendedName>
</protein>
<evidence type="ECO:0000256" key="7">
    <source>
        <dbReference type="ARBA" id="ARBA00022692"/>
    </source>
</evidence>
<comment type="cofactor">
    <cofactor evidence="14 15">
        <name>heme b</name>
        <dbReference type="ChEBI" id="CHEBI:60344"/>
    </cofactor>
    <text evidence="14 15">Binds 1 heme b (iron(II)-protoporphyrin IX) group per subunit.</text>
</comment>
<dbReference type="PANTHER" id="PTHR40255:SF1">
    <property type="entry name" value="PROTOPORPHYRINOGEN IX OXIDASE"/>
    <property type="match status" value="1"/>
</dbReference>
<evidence type="ECO:0000256" key="14">
    <source>
        <dbReference type="HAMAP-Rule" id="MF_02239"/>
    </source>
</evidence>
<sequence>MLWLKAFHVFAVISWFAGLLYLPRLFVYHQEATEQVVRDRFKVMERRLFMMTNVGAALTLLFGLATLGWWIYHVPGYMKSNHWLHAKLVLVFALYAYHGHLGRLTRQFASDSCRRSPRWLRLFNEVPAVLALGIAILVIVKPF</sequence>
<gene>
    <name evidence="16" type="ORF">DFR29_10885</name>
</gene>
<evidence type="ECO:0000256" key="10">
    <source>
        <dbReference type="ARBA" id="ARBA00023002"/>
    </source>
</evidence>